<gene>
    <name evidence="6" type="ORF">DYB37_007101</name>
</gene>
<dbReference type="Gene3D" id="1.10.287.2620">
    <property type="match status" value="1"/>
</dbReference>
<dbReference type="Gene3D" id="1.20.140.100">
    <property type="entry name" value="Dynein heavy chain, N-terminal domain 2"/>
    <property type="match status" value="1"/>
</dbReference>
<dbReference type="GO" id="GO:0045505">
    <property type="term" value="F:dynein intermediate chain binding"/>
    <property type="evidence" value="ECO:0007669"/>
    <property type="project" value="InterPro"/>
</dbReference>
<feature type="compositionally biased region" description="Pro residues" evidence="3">
    <location>
        <begin position="351"/>
        <end position="363"/>
    </location>
</feature>
<dbReference type="GO" id="GO:0051959">
    <property type="term" value="F:dynein light intermediate chain binding"/>
    <property type="evidence" value="ECO:0007669"/>
    <property type="project" value="InterPro"/>
</dbReference>
<organism evidence="6 7">
    <name type="scientific">Aphanomyces astaci</name>
    <name type="common">Crayfish plague agent</name>
    <dbReference type="NCBI Taxonomy" id="112090"/>
    <lineage>
        <taxon>Eukaryota</taxon>
        <taxon>Sar</taxon>
        <taxon>Stramenopiles</taxon>
        <taxon>Oomycota</taxon>
        <taxon>Saprolegniomycetes</taxon>
        <taxon>Saprolegniales</taxon>
        <taxon>Verrucalvaceae</taxon>
        <taxon>Aphanomyces</taxon>
    </lineage>
</organism>
<dbReference type="PANTHER" id="PTHR45703">
    <property type="entry name" value="DYNEIN HEAVY CHAIN"/>
    <property type="match status" value="1"/>
</dbReference>
<dbReference type="InterPro" id="IPR013602">
    <property type="entry name" value="Dynein_heavy_linker"/>
</dbReference>
<dbReference type="InterPro" id="IPR049258">
    <property type="entry name" value="ODAD1_CC"/>
</dbReference>
<dbReference type="GO" id="GO:0007018">
    <property type="term" value="P:microtubule-based movement"/>
    <property type="evidence" value="ECO:0007669"/>
    <property type="project" value="InterPro"/>
</dbReference>
<feature type="domain" description="Dynein heavy chain linker" evidence="4">
    <location>
        <begin position="773"/>
        <end position="986"/>
    </location>
</feature>
<dbReference type="Pfam" id="PF21773">
    <property type="entry name" value="ODAD1_CC"/>
    <property type="match status" value="1"/>
</dbReference>
<evidence type="ECO:0000259" key="4">
    <source>
        <dbReference type="Pfam" id="PF08393"/>
    </source>
</evidence>
<evidence type="ECO:0000313" key="6">
    <source>
        <dbReference type="EMBL" id="RHZ29644.1"/>
    </source>
</evidence>
<evidence type="ECO:0000256" key="3">
    <source>
        <dbReference type="SAM" id="MobiDB-lite"/>
    </source>
</evidence>
<dbReference type="PANTHER" id="PTHR45703:SF36">
    <property type="entry name" value="DYNEIN HEAVY CHAIN, CYTOPLASMIC"/>
    <property type="match status" value="1"/>
</dbReference>
<keyword evidence="1 2" id="KW-0175">Coiled coil</keyword>
<evidence type="ECO:0000313" key="7">
    <source>
        <dbReference type="Proteomes" id="UP000285430"/>
    </source>
</evidence>
<dbReference type="EMBL" id="QUTH01001690">
    <property type="protein sequence ID" value="RHZ29644.1"/>
    <property type="molecule type" value="Genomic_DNA"/>
</dbReference>
<evidence type="ECO:0000259" key="5">
    <source>
        <dbReference type="Pfam" id="PF21773"/>
    </source>
</evidence>
<accession>A0A418FHF5</accession>
<name>A0A418FHF5_APHAT</name>
<feature type="domain" description="ODAD1 central coiled coil region" evidence="5">
    <location>
        <begin position="167"/>
        <end position="348"/>
    </location>
</feature>
<dbReference type="AlphaFoldDB" id="A0A418FHF5"/>
<protein>
    <submittedName>
        <fullName evidence="6">Uncharacterized protein</fullName>
    </submittedName>
</protein>
<sequence>MDRMIPLTASVEVLSLLANSVGVEDDEVDNDLVDNDVLEDGGLPLRLHADVARGSDSDVEDGETEKKRYTVQEQRDVIRKIHESNQILKQELSIEWREAKAMLGAEKQAKLKRLQKQSTSYSHKIEQEKRAIKKLEESVAARHRELQHLREENVRNDKLESAAAATRRVRALENRLEISLVKKNEVESINKHLRQQIDKVRRDRIVFDGIYKKLERETYEYRHRLEVATAELAKGIAAKEHMDKEVQDLQLLVESEQVTYERDFKELRREATDQARAIELAPETEVVSGQLSSDQESTIHRSSALSSWKIAYDKALSTASNAEALRYQQMFETIYAETGIPDADKLAQEVPPTPPASPQPPPTTTAATTIPGKQKLKLHAAPPPAATPLFRVEIHLHLLAEPGSDSYRSDLLFTPSCDELRAEMESVVFCGLKAATKRDRLMSHGEFGPFVKPSLDEISNGELSAGLNLDMMVLEDARFQTMTSGIGDLITQSYQDLVTFTQSLATFQDEYIENMAFCHVASDLGDVANLGRSIDDLRDHLDKYSEQIARFDTLGDTAVVGLILADCRALNATLKPSPRQCMDALHLLIPTIAQHKNEDLMLEVSKANDAISSIPTTVDEFAQALASLRDTQSKMNGLDDRYMFLKMLYGLTDEYKIRVVSDLDSTNAFMLAQKRAQLKTSMDLLDTSTEAYTDKFSKELEKKIPKLTSQIQERFDELNDERLASISSDAAEMLTLLEGIHDRLLEHETTSIKYIGFQKTLGLGQSSFDELAILREDLEVKVQVWKATKDWAAQAELWRDTTFADANVTSLEDKVAAYFKTTLSCERSLPGNPVVHALKEAVESFKETLPIVGDLRCPALQDRHWKELTDVLHFDVMGDPSLTLGRLVDMKLQEFAPSVNRIATEATQEKLLENLLVRISTLWADLEFDIKSHNDRKDMYVLGATDEIISALEESLINMNTILGSRYVGPIRDDAVALHKRLVSFQGKWN</sequence>
<proteinExistence type="predicted"/>
<dbReference type="GO" id="GO:0030286">
    <property type="term" value="C:dynein complex"/>
    <property type="evidence" value="ECO:0007669"/>
    <property type="project" value="InterPro"/>
</dbReference>
<evidence type="ECO:0000256" key="1">
    <source>
        <dbReference type="ARBA" id="ARBA00023054"/>
    </source>
</evidence>
<dbReference type="InterPro" id="IPR026983">
    <property type="entry name" value="DHC"/>
</dbReference>
<comment type="caution">
    <text evidence="6">The sequence shown here is derived from an EMBL/GenBank/DDBJ whole genome shotgun (WGS) entry which is preliminary data.</text>
</comment>
<reference evidence="6 7" key="1">
    <citation type="submission" date="2018-08" db="EMBL/GenBank/DDBJ databases">
        <title>Aphanomyces genome sequencing and annotation.</title>
        <authorList>
            <person name="Minardi D."/>
            <person name="Oidtmann B."/>
            <person name="Van Der Giezen M."/>
            <person name="Studholme D.J."/>
        </authorList>
    </citation>
    <scope>NUCLEOTIDE SEQUENCE [LARGE SCALE GENOMIC DNA]</scope>
    <source>
        <strain evidence="6 7">Da</strain>
    </source>
</reference>
<dbReference type="VEuPathDB" id="FungiDB:H257_01429"/>
<evidence type="ECO:0000256" key="2">
    <source>
        <dbReference type="SAM" id="Coils"/>
    </source>
</evidence>
<dbReference type="Proteomes" id="UP000285430">
    <property type="component" value="Unassembled WGS sequence"/>
</dbReference>
<dbReference type="InterPro" id="IPR042222">
    <property type="entry name" value="Dynein_2_N"/>
</dbReference>
<feature type="coiled-coil region" evidence="2">
    <location>
        <begin position="111"/>
        <end position="231"/>
    </location>
</feature>
<feature type="region of interest" description="Disordered" evidence="3">
    <location>
        <begin position="345"/>
        <end position="368"/>
    </location>
</feature>
<dbReference type="Pfam" id="PF08393">
    <property type="entry name" value="DHC_N2"/>
    <property type="match status" value="1"/>
</dbReference>